<dbReference type="PANTHER" id="PTHR33116">
    <property type="entry name" value="REVERSE TRANSCRIPTASE ZINC-BINDING DOMAIN-CONTAINING PROTEIN-RELATED-RELATED"/>
    <property type="match status" value="1"/>
</dbReference>
<evidence type="ECO:0000313" key="2">
    <source>
        <dbReference type="Proteomes" id="UP000619265"/>
    </source>
</evidence>
<accession>A0A834CRI8</accession>
<name>A0A834CRI8_JUGRE</name>
<protein>
    <recommendedName>
        <fullName evidence="3">Reverse transcriptase domain-containing protein</fullName>
    </recommendedName>
</protein>
<dbReference type="Gramene" id="Jr06_12380_p2">
    <property type="protein sequence ID" value="cds.Jr06_12380_p2"/>
    <property type="gene ID" value="Jr06_12380"/>
</dbReference>
<organism evidence="1 2">
    <name type="scientific">Juglans regia</name>
    <name type="common">English walnut</name>
    <dbReference type="NCBI Taxonomy" id="51240"/>
    <lineage>
        <taxon>Eukaryota</taxon>
        <taxon>Viridiplantae</taxon>
        <taxon>Streptophyta</taxon>
        <taxon>Embryophyta</taxon>
        <taxon>Tracheophyta</taxon>
        <taxon>Spermatophyta</taxon>
        <taxon>Magnoliopsida</taxon>
        <taxon>eudicotyledons</taxon>
        <taxon>Gunneridae</taxon>
        <taxon>Pentapetalae</taxon>
        <taxon>rosids</taxon>
        <taxon>fabids</taxon>
        <taxon>Fagales</taxon>
        <taxon>Juglandaceae</taxon>
        <taxon>Juglans</taxon>
    </lineage>
</organism>
<dbReference type="PANTHER" id="PTHR33116:SF86">
    <property type="entry name" value="REVERSE TRANSCRIPTASE DOMAIN-CONTAINING PROTEIN"/>
    <property type="match status" value="1"/>
</dbReference>
<dbReference type="AlphaFoldDB" id="A0A834CRI8"/>
<dbReference type="Proteomes" id="UP000619265">
    <property type="component" value="Unassembled WGS sequence"/>
</dbReference>
<dbReference type="EMBL" id="LIHL02000006">
    <property type="protein sequence ID" value="KAF5468834.1"/>
    <property type="molecule type" value="Genomic_DNA"/>
</dbReference>
<reference evidence="1" key="2">
    <citation type="submission" date="2020-03" db="EMBL/GenBank/DDBJ databases">
        <title>Walnut 2.0.</title>
        <authorList>
            <person name="Marrano A."/>
            <person name="Britton M."/>
            <person name="Zimin A.V."/>
            <person name="Zaini P.A."/>
            <person name="Workman R."/>
            <person name="Puiu D."/>
            <person name="Bianco L."/>
            <person name="Allen B.J."/>
            <person name="Troggio M."/>
            <person name="Leslie C.A."/>
            <person name="Timp W."/>
            <person name="Dendekar A."/>
            <person name="Salzberg S.L."/>
            <person name="Neale D.B."/>
        </authorList>
    </citation>
    <scope>NUCLEOTIDE SEQUENCE</scope>
    <source>
        <tissue evidence="1">Leaves</tissue>
    </source>
</reference>
<evidence type="ECO:0000313" key="1">
    <source>
        <dbReference type="EMBL" id="KAF5468834.1"/>
    </source>
</evidence>
<comment type="caution">
    <text evidence="1">The sequence shown here is derived from an EMBL/GenBank/DDBJ whole genome shotgun (WGS) entry which is preliminary data.</text>
</comment>
<evidence type="ECO:0008006" key="3">
    <source>
        <dbReference type="Google" id="ProtNLM"/>
    </source>
</evidence>
<reference evidence="1" key="1">
    <citation type="submission" date="2015-10" db="EMBL/GenBank/DDBJ databases">
        <authorList>
            <person name="Martinez-Garcia P.J."/>
            <person name="Crepeau M.W."/>
            <person name="Puiu D."/>
            <person name="Gonzalez-Ibeas D."/>
            <person name="Whalen J."/>
            <person name="Stevens K."/>
            <person name="Paul R."/>
            <person name="Butterfield T."/>
            <person name="Britton M."/>
            <person name="Reagan R."/>
            <person name="Chakraborty S."/>
            <person name="Walawage S.L."/>
            <person name="Vasquez-Gross H.A."/>
            <person name="Cardeno C."/>
            <person name="Famula R."/>
            <person name="Pratt K."/>
            <person name="Kuruganti S."/>
            <person name="Aradhya M.K."/>
            <person name="Leslie C.A."/>
            <person name="Dandekar A.M."/>
            <person name="Salzberg S.L."/>
            <person name="Wegrzyn J.L."/>
            <person name="Langley C.H."/>
            <person name="Neale D.B."/>
        </authorList>
    </citation>
    <scope>NUCLEOTIDE SEQUENCE</scope>
    <source>
        <tissue evidence="1">Leaves</tissue>
    </source>
</reference>
<gene>
    <name evidence="1" type="ORF">F2P56_012951</name>
</gene>
<proteinExistence type="predicted"/>
<sequence>MWQFNSCCYWQRSNQSKPPILCDDSLLFCQAKYEEIKCVFNILELYEKGSGQVLNKDKSAIFFSKNTALMTQKQILQLAGAHSTFSFEKYLGLPTLVGRKKIASFHSLIDRTWSQVTNWRTKFLSAAGKEILLKAVLQAIPNYTMGMFLIPASITRKLNQILRKFWGAFNEDSSKI</sequence>